<comment type="caution">
    <text evidence="3">The sequence shown here is derived from an EMBL/GenBank/DDBJ whole genome shotgun (WGS) entry which is preliminary data.</text>
</comment>
<evidence type="ECO:0000313" key="4">
    <source>
        <dbReference type="Proteomes" id="UP000755654"/>
    </source>
</evidence>
<evidence type="ECO:0000313" key="3">
    <source>
        <dbReference type="EMBL" id="MBU2760582.1"/>
    </source>
</evidence>
<name>A0ABS5ZZD7_9PROT</name>
<accession>A0ABS5ZZD7</accession>
<dbReference type="InterPro" id="IPR006171">
    <property type="entry name" value="TOPRIM_dom"/>
</dbReference>
<proteinExistence type="predicted"/>
<protein>
    <submittedName>
        <fullName evidence="3">Topoisomerase</fullName>
    </submittedName>
</protein>
<reference evidence="3 4" key="1">
    <citation type="journal article" date="2021" name="ISME J.">
        <title>Genomic evolution of the class Acidithiobacillia: deep-branching Proteobacteria living in extreme acidic conditions.</title>
        <authorList>
            <person name="Moya-Beltran A."/>
            <person name="Beard S."/>
            <person name="Rojas-Villalobos C."/>
            <person name="Issotta F."/>
            <person name="Gallardo Y."/>
            <person name="Ulloa R."/>
            <person name="Giaveno A."/>
            <person name="Degli Esposti M."/>
            <person name="Johnson D.B."/>
            <person name="Quatrini R."/>
        </authorList>
    </citation>
    <scope>NUCLEOTIDE SEQUENCE [LARGE SCALE GENOMIC DNA]</scope>
    <source>
        <strain evidence="3 4">RW2</strain>
    </source>
</reference>
<dbReference type="Proteomes" id="UP000755654">
    <property type="component" value="Unassembled WGS sequence"/>
</dbReference>
<organism evidence="3 4">
    <name type="scientific">Acidithiobacillus sulfurivorans</name>
    <dbReference type="NCBI Taxonomy" id="1958756"/>
    <lineage>
        <taxon>Bacteria</taxon>
        <taxon>Pseudomonadati</taxon>
        <taxon>Pseudomonadota</taxon>
        <taxon>Acidithiobacillia</taxon>
        <taxon>Acidithiobacillales</taxon>
        <taxon>Acidithiobacillaceae</taxon>
        <taxon>Acidithiobacillus</taxon>
    </lineage>
</organism>
<sequence>MGNNPIAAFRDALAAAGVILHQSETIRADGVLHRARSADDKAGKVSCWYRLHLDAPVAGAGGSWKSGASVRWCSKRESALTAKERAELAARILRERAEAQAETERRHKDAARRALRVWNDSAPAAARHPYLERKGIAPGIARQSGPSLVLPVQGFTGKLWGLQFINEQGGKRFLSGMKKSGCFIRTGDMPAPDGRLIVCEGWATGQTLAALSPGACVIAGLDAGNLQAVATEGRRLFPALDMVIAADLGEVGLSKAKSAAIASRSRWIWPSLPADAPAWVNDFNDWHAWRKCLRQAVAS</sequence>
<evidence type="ECO:0000256" key="1">
    <source>
        <dbReference type="SAM" id="Coils"/>
    </source>
</evidence>
<keyword evidence="1" id="KW-0175">Coiled coil</keyword>
<keyword evidence="4" id="KW-1185">Reference proteome</keyword>
<dbReference type="EMBL" id="JAAOMP010000121">
    <property type="protein sequence ID" value="MBU2760582.1"/>
    <property type="molecule type" value="Genomic_DNA"/>
</dbReference>
<evidence type="ECO:0000259" key="2">
    <source>
        <dbReference type="Pfam" id="PF13362"/>
    </source>
</evidence>
<gene>
    <name evidence="3" type="ORF">HAP95_10560</name>
</gene>
<feature type="coiled-coil region" evidence="1">
    <location>
        <begin position="83"/>
        <end position="114"/>
    </location>
</feature>
<feature type="domain" description="Toprim" evidence="2">
    <location>
        <begin position="196"/>
        <end position="265"/>
    </location>
</feature>
<dbReference type="Pfam" id="PF13362">
    <property type="entry name" value="Toprim_3"/>
    <property type="match status" value="1"/>
</dbReference>
<dbReference type="RefSeq" id="WP_215884181.1">
    <property type="nucleotide sequence ID" value="NZ_JAAOMP010000121.1"/>
</dbReference>